<name>A0A932EPN5_9BACT</name>
<keyword evidence="2" id="KW-0812">Transmembrane</keyword>
<feature type="region of interest" description="Disordered" evidence="1">
    <location>
        <begin position="159"/>
        <end position="186"/>
    </location>
</feature>
<accession>A0A932EPN5</accession>
<organism evidence="3 4">
    <name type="scientific">Candidatus Korobacter versatilis</name>
    <dbReference type="NCBI Taxonomy" id="658062"/>
    <lineage>
        <taxon>Bacteria</taxon>
        <taxon>Pseudomonadati</taxon>
        <taxon>Acidobacteriota</taxon>
        <taxon>Terriglobia</taxon>
        <taxon>Terriglobales</taxon>
        <taxon>Candidatus Korobacteraceae</taxon>
        <taxon>Candidatus Korobacter</taxon>
    </lineage>
</organism>
<comment type="caution">
    <text evidence="3">The sequence shown here is derived from an EMBL/GenBank/DDBJ whole genome shotgun (WGS) entry which is preliminary data.</text>
</comment>
<feature type="transmembrane region" description="Helical" evidence="2">
    <location>
        <begin position="47"/>
        <end position="74"/>
    </location>
</feature>
<dbReference type="Proteomes" id="UP000779809">
    <property type="component" value="Unassembled WGS sequence"/>
</dbReference>
<keyword evidence="2" id="KW-0472">Membrane</keyword>
<sequence length="186" mass="19936">MADNEDKRAAANIKVALANNLITVALAFIAAQAGIAAFVLDKRIHLGVFYAIAILGVGTLALSVGFGGAGIHGIYKEGYSGSWTLADRGLFNRQALTCILGTVLVVLTAILGDSKPEKDSEQLQILQKQLQTIERNQSSELQSLEKQFHELALRQSSLEALSARKSPSPAKRPVENRKRGASPATR</sequence>
<evidence type="ECO:0000313" key="3">
    <source>
        <dbReference type="EMBL" id="MBI2679005.1"/>
    </source>
</evidence>
<evidence type="ECO:0000256" key="1">
    <source>
        <dbReference type="SAM" id="MobiDB-lite"/>
    </source>
</evidence>
<feature type="transmembrane region" description="Helical" evidence="2">
    <location>
        <begin position="20"/>
        <end position="40"/>
    </location>
</feature>
<proteinExistence type="predicted"/>
<protein>
    <submittedName>
        <fullName evidence="3">Uncharacterized protein</fullName>
    </submittedName>
</protein>
<evidence type="ECO:0000313" key="4">
    <source>
        <dbReference type="Proteomes" id="UP000779809"/>
    </source>
</evidence>
<keyword evidence="2" id="KW-1133">Transmembrane helix</keyword>
<gene>
    <name evidence="3" type="ORF">HYX28_09510</name>
</gene>
<evidence type="ECO:0000256" key="2">
    <source>
        <dbReference type="SAM" id="Phobius"/>
    </source>
</evidence>
<reference evidence="3" key="1">
    <citation type="submission" date="2020-07" db="EMBL/GenBank/DDBJ databases">
        <title>Huge and variable diversity of episymbiotic CPR bacteria and DPANN archaea in groundwater ecosystems.</title>
        <authorList>
            <person name="He C.Y."/>
            <person name="Keren R."/>
            <person name="Whittaker M."/>
            <person name="Farag I.F."/>
            <person name="Doudna J."/>
            <person name="Cate J.H.D."/>
            <person name="Banfield J.F."/>
        </authorList>
    </citation>
    <scope>NUCLEOTIDE SEQUENCE</scope>
    <source>
        <strain evidence="3">NC_groundwater_580_Pr5_B-0.1um_64_19</strain>
    </source>
</reference>
<dbReference type="AlphaFoldDB" id="A0A932EPN5"/>
<dbReference type="EMBL" id="JACPNR010000011">
    <property type="protein sequence ID" value="MBI2679005.1"/>
    <property type="molecule type" value="Genomic_DNA"/>
</dbReference>
<feature type="transmembrane region" description="Helical" evidence="2">
    <location>
        <begin position="94"/>
        <end position="112"/>
    </location>
</feature>